<sequence length="272" mass="29351">MKGIPRDVDQLMWALAEARDAKAQLEFEERFPDLKYELAKRISLVRNLKGSRPGPHTGDPPPAFVPPQIHPPAGLNWRWSFAAALMVAALAFGSYAGYRAFRSAPRELEPEPGAVRIEGFRDAPIRRDDALSQPPIANPVPQPQGNLPEGSSTEPIVVSCSGEGVKLVDALDQIAKKAGILIEVAPGFPDKTISFKYASWSVDSILNDLSLRFGFSVFKQSDRHYLLIPAVEGEPGDSSASAGGSEKRTDSSGASEGQDPPRGSRLAPELGR</sequence>
<organism evidence="2 3">
    <name type="scientific">Candidatus Nitrosymbiomonas proteolyticus</name>
    <dbReference type="NCBI Taxonomy" id="2608984"/>
    <lineage>
        <taxon>Bacteria</taxon>
        <taxon>Bacillati</taxon>
        <taxon>Armatimonadota</taxon>
        <taxon>Armatimonadota incertae sedis</taxon>
        <taxon>Candidatus Nitrosymbiomonas</taxon>
    </lineage>
</organism>
<feature type="region of interest" description="Disordered" evidence="1">
    <location>
        <begin position="134"/>
        <end position="154"/>
    </location>
</feature>
<dbReference type="KEGG" id="npy:NPRO_17150"/>
<gene>
    <name evidence="2" type="ORF">NPRO_17150</name>
</gene>
<feature type="region of interest" description="Disordered" evidence="1">
    <location>
        <begin position="230"/>
        <end position="272"/>
    </location>
</feature>
<reference evidence="2" key="1">
    <citation type="journal article" name="DNA Res.">
        <title>The physiological potential of anammox bacteria as revealed by their core genome structure.</title>
        <authorList>
            <person name="Okubo T."/>
            <person name="Toyoda A."/>
            <person name="Fukuhara K."/>
            <person name="Uchiyama I."/>
            <person name="Harigaya Y."/>
            <person name="Kuroiwa M."/>
            <person name="Suzuki T."/>
            <person name="Murakami Y."/>
            <person name="Suwa Y."/>
            <person name="Takami H."/>
        </authorList>
    </citation>
    <scope>NUCLEOTIDE SEQUENCE</scope>
    <source>
        <strain evidence="2">317325-2</strain>
    </source>
</reference>
<evidence type="ECO:0000256" key="1">
    <source>
        <dbReference type="SAM" id="MobiDB-lite"/>
    </source>
</evidence>
<dbReference type="Proteomes" id="UP000662873">
    <property type="component" value="Chromosome"/>
</dbReference>
<dbReference type="AlphaFoldDB" id="A0A809R9F0"/>
<accession>A0A809R9F0</accession>
<protein>
    <submittedName>
        <fullName evidence="2">Uncharacterized protein</fullName>
    </submittedName>
</protein>
<name>A0A809R9F0_9BACT</name>
<evidence type="ECO:0000313" key="3">
    <source>
        <dbReference type="Proteomes" id="UP000662873"/>
    </source>
</evidence>
<evidence type="ECO:0000313" key="2">
    <source>
        <dbReference type="EMBL" id="BBO24120.1"/>
    </source>
</evidence>
<dbReference type="EMBL" id="AP021858">
    <property type="protein sequence ID" value="BBO24120.1"/>
    <property type="molecule type" value="Genomic_DNA"/>
</dbReference>
<feature type="compositionally biased region" description="Polar residues" evidence="1">
    <location>
        <begin position="143"/>
        <end position="154"/>
    </location>
</feature>
<proteinExistence type="predicted"/>